<evidence type="ECO:0000259" key="9">
    <source>
        <dbReference type="Pfam" id="PF07766"/>
    </source>
</evidence>
<comment type="subcellular location">
    <subcellularLocation>
        <location evidence="1">Mitochondrion inner membrane</location>
        <topology evidence="1">Single-pass membrane protein</topology>
    </subcellularLocation>
</comment>
<evidence type="ECO:0000256" key="1">
    <source>
        <dbReference type="ARBA" id="ARBA00004434"/>
    </source>
</evidence>
<feature type="transmembrane region" description="Helical" evidence="8">
    <location>
        <begin position="118"/>
        <end position="141"/>
    </location>
</feature>
<dbReference type="EMBL" id="JBBPHU010000003">
    <property type="protein sequence ID" value="KAK7519874.1"/>
    <property type="molecule type" value="Genomic_DNA"/>
</dbReference>
<dbReference type="InterPro" id="IPR044202">
    <property type="entry name" value="LETM1/MDM38-like"/>
</dbReference>
<evidence type="ECO:0000256" key="2">
    <source>
        <dbReference type="ARBA" id="ARBA00022692"/>
    </source>
</evidence>
<feature type="compositionally biased region" description="Basic and acidic residues" evidence="7">
    <location>
        <begin position="299"/>
        <end position="311"/>
    </location>
</feature>
<keyword evidence="11" id="KW-1185">Reference proteome</keyword>
<comment type="caution">
    <text evidence="10">The sequence shown here is derived from an EMBL/GenBank/DDBJ whole genome shotgun (WGS) entry which is preliminary data.</text>
</comment>
<evidence type="ECO:0000256" key="6">
    <source>
        <dbReference type="ARBA" id="ARBA00023136"/>
    </source>
</evidence>
<proteinExistence type="predicted"/>
<sequence length="322" mass="37432">MSTLLRIGRPARVHGISPCLQSTRRLSARVKRVDRVNPPISTLPAPVNLPAKDAHDSKMKYWFETGKAYLSFFKTGVRNVWANSKAARELRKSKGNELTRAEFQLIVRSRHDVNRLPIFAIVLLVFGEFTPLVAPFLVGVMPKTCRPPQTEEGLARRAEIQRQTAEQRWKEVVDSVPRNLKPLIQKDPYQLLGKLRTIAGPDEEGALREKSTHWGPLSQAIATRIFLKREHRRHSQYYTYLIRDSELLLRDGEIHQLSTRELRIACMERGINVLDRSDAEARNDLMKWLLADRRKREQTLREDMPEMKKQSDQWMEAQKIRR</sequence>
<keyword evidence="6 8" id="KW-0472">Membrane</keyword>
<dbReference type="InterPro" id="IPR033122">
    <property type="entry name" value="LETM1-like_RBD"/>
</dbReference>
<keyword evidence="2 8" id="KW-0812">Transmembrane</keyword>
<protein>
    <recommendedName>
        <fullName evidence="9">Letm1 RBD domain-containing protein</fullName>
    </recommendedName>
</protein>
<feature type="domain" description="Letm1 RBD" evidence="9">
    <location>
        <begin position="238"/>
        <end position="295"/>
    </location>
</feature>
<evidence type="ECO:0000256" key="7">
    <source>
        <dbReference type="SAM" id="MobiDB-lite"/>
    </source>
</evidence>
<evidence type="ECO:0000256" key="4">
    <source>
        <dbReference type="ARBA" id="ARBA00022989"/>
    </source>
</evidence>
<dbReference type="PANTHER" id="PTHR14009:SF1">
    <property type="entry name" value="MITOCHONDRIAL PROTON_CALCIUM EXCHANGER PROTEIN"/>
    <property type="match status" value="1"/>
</dbReference>
<reference evidence="10 11" key="1">
    <citation type="submission" date="2024-04" db="EMBL/GenBank/DDBJ databases">
        <title>Phyllosticta paracitricarpa is synonymous to the EU quarantine fungus P. citricarpa based on phylogenomic analyses.</title>
        <authorList>
            <consortium name="Lawrence Berkeley National Laboratory"/>
            <person name="Van Ingen-Buijs V.A."/>
            <person name="Van Westerhoven A.C."/>
            <person name="Haridas S."/>
            <person name="Skiadas P."/>
            <person name="Martin F."/>
            <person name="Groenewald J.Z."/>
            <person name="Crous P.W."/>
            <person name="Seidl M.F."/>
        </authorList>
    </citation>
    <scope>NUCLEOTIDE SEQUENCE [LARGE SCALE GENOMIC DNA]</scope>
    <source>
        <strain evidence="10 11">CBS 123371</strain>
    </source>
</reference>
<keyword evidence="3" id="KW-0999">Mitochondrion inner membrane</keyword>
<name>A0ABR1KSV8_9PEZI</name>
<dbReference type="PANTHER" id="PTHR14009">
    <property type="entry name" value="LEUCINE ZIPPER-EF-HAND CONTAINING TRANSMEMBRANE PROTEIN"/>
    <property type="match status" value="1"/>
</dbReference>
<evidence type="ECO:0000313" key="10">
    <source>
        <dbReference type="EMBL" id="KAK7519874.1"/>
    </source>
</evidence>
<dbReference type="Proteomes" id="UP001363622">
    <property type="component" value="Unassembled WGS sequence"/>
</dbReference>
<keyword evidence="4 8" id="KW-1133">Transmembrane helix</keyword>
<evidence type="ECO:0000313" key="11">
    <source>
        <dbReference type="Proteomes" id="UP001363622"/>
    </source>
</evidence>
<feature type="region of interest" description="Disordered" evidence="7">
    <location>
        <begin position="299"/>
        <end position="322"/>
    </location>
</feature>
<keyword evidence="5" id="KW-0496">Mitochondrion</keyword>
<evidence type="ECO:0000256" key="5">
    <source>
        <dbReference type="ARBA" id="ARBA00023128"/>
    </source>
</evidence>
<accession>A0ABR1KSV8</accession>
<gene>
    <name evidence="10" type="ORF">IWZ03DRAFT_307262</name>
</gene>
<organism evidence="10 11">
    <name type="scientific">Phyllosticta citriasiana</name>
    <dbReference type="NCBI Taxonomy" id="595635"/>
    <lineage>
        <taxon>Eukaryota</taxon>
        <taxon>Fungi</taxon>
        <taxon>Dikarya</taxon>
        <taxon>Ascomycota</taxon>
        <taxon>Pezizomycotina</taxon>
        <taxon>Dothideomycetes</taxon>
        <taxon>Dothideomycetes incertae sedis</taxon>
        <taxon>Botryosphaeriales</taxon>
        <taxon>Phyllostictaceae</taxon>
        <taxon>Phyllosticta</taxon>
    </lineage>
</organism>
<dbReference type="Pfam" id="PF07766">
    <property type="entry name" value="LETM1_RBD"/>
    <property type="match status" value="1"/>
</dbReference>
<evidence type="ECO:0000256" key="8">
    <source>
        <dbReference type="SAM" id="Phobius"/>
    </source>
</evidence>
<evidence type="ECO:0000256" key="3">
    <source>
        <dbReference type="ARBA" id="ARBA00022792"/>
    </source>
</evidence>